<evidence type="ECO:0000313" key="10">
    <source>
        <dbReference type="Proteomes" id="UP000053317"/>
    </source>
</evidence>
<keyword evidence="6" id="KW-0539">Nucleus</keyword>
<dbReference type="Proteomes" id="UP000053317">
    <property type="component" value="Unassembled WGS sequence"/>
</dbReference>
<dbReference type="CDD" id="cd12148">
    <property type="entry name" value="fungal_TF_MHR"/>
    <property type="match status" value="1"/>
</dbReference>
<reference evidence="9 10" key="2">
    <citation type="submission" date="2015-05" db="EMBL/GenBank/DDBJ databases">
        <authorList>
            <person name="Morales-Cruz A."/>
            <person name="Amrine K.C."/>
            <person name="Cantu D."/>
        </authorList>
    </citation>
    <scope>NUCLEOTIDE SEQUENCE [LARGE SCALE GENOMIC DNA]</scope>
    <source>
        <strain evidence="9">UCRPC4</strain>
    </source>
</reference>
<evidence type="ECO:0000256" key="7">
    <source>
        <dbReference type="SAM" id="MobiDB-lite"/>
    </source>
</evidence>
<evidence type="ECO:0000256" key="1">
    <source>
        <dbReference type="ARBA" id="ARBA00022723"/>
    </source>
</evidence>
<dbReference type="PANTHER" id="PTHR31944:SF129">
    <property type="entry name" value="ASPYRIDONES CLUSTER REGULATOR APDR-RELATED"/>
    <property type="match status" value="1"/>
</dbReference>
<keyword evidence="10" id="KW-1185">Reference proteome</keyword>
<evidence type="ECO:0000259" key="8">
    <source>
        <dbReference type="SMART" id="SM00906"/>
    </source>
</evidence>
<accession>A0A0G2EPR3</accession>
<evidence type="ECO:0000313" key="9">
    <source>
        <dbReference type="EMBL" id="KKY24777.1"/>
    </source>
</evidence>
<feature type="compositionally biased region" description="Low complexity" evidence="7">
    <location>
        <begin position="536"/>
        <end position="548"/>
    </location>
</feature>
<keyword evidence="3" id="KW-0805">Transcription regulation</keyword>
<dbReference type="AlphaFoldDB" id="A0A0G2EPR3"/>
<evidence type="ECO:0000256" key="4">
    <source>
        <dbReference type="ARBA" id="ARBA00023125"/>
    </source>
</evidence>
<evidence type="ECO:0000256" key="3">
    <source>
        <dbReference type="ARBA" id="ARBA00023015"/>
    </source>
</evidence>
<keyword evidence="5" id="KW-0804">Transcription</keyword>
<name>A0A0G2EPR3_PHACM</name>
<feature type="region of interest" description="Disordered" evidence="7">
    <location>
        <begin position="525"/>
        <end position="595"/>
    </location>
</feature>
<dbReference type="InterPro" id="IPR051430">
    <property type="entry name" value="Fungal_TF_Env_Response"/>
</dbReference>
<protein>
    <submittedName>
        <fullName evidence="9">Putative c6 zinc finger domain-containing protein</fullName>
    </submittedName>
</protein>
<evidence type="ECO:0000256" key="6">
    <source>
        <dbReference type="ARBA" id="ARBA00023242"/>
    </source>
</evidence>
<evidence type="ECO:0000256" key="5">
    <source>
        <dbReference type="ARBA" id="ARBA00023163"/>
    </source>
</evidence>
<dbReference type="Pfam" id="PF04082">
    <property type="entry name" value="Fungal_trans"/>
    <property type="match status" value="1"/>
</dbReference>
<dbReference type="GO" id="GO:0008270">
    <property type="term" value="F:zinc ion binding"/>
    <property type="evidence" value="ECO:0007669"/>
    <property type="project" value="InterPro"/>
</dbReference>
<keyword evidence="1" id="KW-0479">Metal-binding</keyword>
<dbReference type="PANTHER" id="PTHR31944">
    <property type="entry name" value="HEME-RESPONSIVE ZINC FINGER TRANSCRIPTION FACTOR HAP1"/>
    <property type="match status" value="1"/>
</dbReference>
<keyword evidence="4" id="KW-0238">DNA-binding</keyword>
<dbReference type="InterPro" id="IPR007219">
    <property type="entry name" value="XnlR_reg_dom"/>
</dbReference>
<dbReference type="GO" id="GO:0000978">
    <property type="term" value="F:RNA polymerase II cis-regulatory region sequence-specific DNA binding"/>
    <property type="evidence" value="ECO:0007669"/>
    <property type="project" value="TreeGrafter"/>
</dbReference>
<keyword evidence="2" id="KW-0862">Zinc</keyword>
<organism evidence="9 10">
    <name type="scientific">Phaeomoniella chlamydospora</name>
    <name type="common">Phaeoacremonium chlamydosporum</name>
    <dbReference type="NCBI Taxonomy" id="158046"/>
    <lineage>
        <taxon>Eukaryota</taxon>
        <taxon>Fungi</taxon>
        <taxon>Dikarya</taxon>
        <taxon>Ascomycota</taxon>
        <taxon>Pezizomycotina</taxon>
        <taxon>Eurotiomycetes</taxon>
        <taxon>Chaetothyriomycetidae</taxon>
        <taxon>Phaeomoniellales</taxon>
        <taxon>Phaeomoniellaceae</taxon>
        <taxon>Phaeomoniella</taxon>
    </lineage>
</organism>
<comment type="caution">
    <text evidence="9">The sequence shown here is derived from an EMBL/GenBank/DDBJ whole genome shotgun (WGS) entry which is preliminary data.</text>
</comment>
<feature type="compositionally biased region" description="Polar residues" evidence="7">
    <location>
        <begin position="572"/>
        <end position="594"/>
    </location>
</feature>
<reference evidence="9 10" key="1">
    <citation type="submission" date="2015-05" db="EMBL/GenBank/DDBJ databases">
        <title>Distinctive expansion of gene families associated with plant cell wall degradation and secondary metabolism in the genomes of grapevine trunk pathogens.</title>
        <authorList>
            <person name="Lawrence D.P."/>
            <person name="Travadon R."/>
            <person name="Rolshausen P.E."/>
            <person name="Baumgartner K."/>
        </authorList>
    </citation>
    <scope>NUCLEOTIDE SEQUENCE [LARGE SCALE GENOMIC DNA]</scope>
    <source>
        <strain evidence="9">UCRPC4</strain>
    </source>
</reference>
<dbReference type="SMART" id="SM00906">
    <property type="entry name" value="Fungal_trans"/>
    <property type="match status" value="1"/>
</dbReference>
<dbReference type="OrthoDB" id="4337792at2759"/>
<gene>
    <name evidence="9" type="ORF">UCRPC4_g02307</name>
</gene>
<feature type="domain" description="Xylanolytic transcriptional activator regulatory" evidence="8">
    <location>
        <begin position="181"/>
        <end position="255"/>
    </location>
</feature>
<feature type="compositionally biased region" description="Low complexity" evidence="7">
    <location>
        <begin position="558"/>
        <end position="571"/>
    </location>
</feature>
<dbReference type="EMBL" id="LCWF01000056">
    <property type="protein sequence ID" value="KKY24777.1"/>
    <property type="molecule type" value="Genomic_DNA"/>
</dbReference>
<dbReference type="GO" id="GO:0001228">
    <property type="term" value="F:DNA-binding transcription activator activity, RNA polymerase II-specific"/>
    <property type="evidence" value="ECO:0007669"/>
    <property type="project" value="TreeGrafter"/>
</dbReference>
<sequence length="634" mass="71394">MLRQFDKMRSLADENLLSTDGFGDFSIAGEINTILAKCKGLARATKASRPSPLASIPDLHDTIPSRSLADILVRHFFRIQLNKVVHLPSFRKEYEQYWANPKASTLGFLIKLLLIMSIGAAFHEPAEYERELHECVAKWVHAASCWVSTPYDKDRLNLTGLQVHCLLHISRQVNSIGGDVVWISAGSMLRIAILMGLHRDPSHFPKMSAMQGEIRRRLWATVLEFQLQSCLDTGMPPMLPLDDFDTALPANLNDEDLSEAMKMAPESRPLEELTNTSASVILARTTRTRYEISRLINDFQREPNYDEVLRLSRELSAHLREATLLMQGYRSSSNAAPRDDMFSYEFTSFQQQLVLTLIRRFLLALHRPFAHKARMNPRYYYSRKVCTESALEIITPSEVDTSDDKGWSRLLAVGGGLYREVPSHAAITLCLELIIRLEEDAANMTLQRNKAQREPIRQAVNEMIALGKERIINGETNVKGLVFFAMVMTQIDEMEKGDTDHPERAMFEAAKKLAETCYDLLKTSRKSSPKAPLLPPSSSTSTSTSTSSDAVTITKHPSTSTTMNNTSTENNKWNPPSNTTSHMQQNSSISNTEFNDPMLGYDTASMDEELLGGLDLLGQSSWFYNVGWNDSSWV</sequence>
<evidence type="ECO:0000256" key="2">
    <source>
        <dbReference type="ARBA" id="ARBA00022833"/>
    </source>
</evidence>
<dbReference type="GO" id="GO:0006351">
    <property type="term" value="P:DNA-templated transcription"/>
    <property type="evidence" value="ECO:0007669"/>
    <property type="project" value="InterPro"/>
</dbReference>
<dbReference type="GO" id="GO:0005634">
    <property type="term" value="C:nucleus"/>
    <property type="evidence" value="ECO:0007669"/>
    <property type="project" value="TreeGrafter"/>
</dbReference>
<proteinExistence type="predicted"/>